<dbReference type="InterPro" id="IPR001279">
    <property type="entry name" value="Metallo-B-lactamas"/>
</dbReference>
<dbReference type="PANTHER" id="PTHR42663:SF6">
    <property type="entry name" value="HYDROLASE C777.06C-RELATED"/>
    <property type="match status" value="1"/>
</dbReference>
<dbReference type="CDD" id="cd16279">
    <property type="entry name" value="metallo-hydrolase-like_MBL-fold"/>
    <property type="match status" value="1"/>
</dbReference>
<reference evidence="2 3" key="1">
    <citation type="journal article" date="2024" name="Environ. Microbiol.">
        <title>Novel evolutionary insights on the interactions of the Holosporales (Alphaproteobacteria) with eukaryotic hosts from comparative genomics.</title>
        <authorList>
            <person name="Giovannini M."/>
            <person name="Petroni G."/>
            <person name="Castelli M."/>
        </authorList>
    </citation>
    <scope>NUCLEOTIDE SEQUENCE [LARGE SCALE GENOMIC DNA]</scope>
    <source>
        <strain evidence="2 3">US_Bl 15I1</strain>
    </source>
</reference>
<feature type="domain" description="Metallo-beta-lactamase" evidence="1">
    <location>
        <begin position="34"/>
        <end position="225"/>
    </location>
</feature>
<dbReference type="PANTHER" id="PTHR42663">
    <property type="entry name" value="HYDROLASE C777.06C-RELATED-RELATED"/>
    <property type="match status" value="1"/>
</dbReference>
<sequence length="254" mass="28576">MKVTILGCGASGGVPLSTGEWGSCDPTNPKNRRRRVSIAVQDQDSTLIVDTSPDFRAQVLDAGITKIDAVLYTHDHADHSHGIDDLRPFFYGHGKSIDVYTDEGALRTLKERFAYIFRARPSTPDLYKPFLKPHVINGPFKVGTIPVTSFWQDHGYSRTLGYRFDKVAYSTDVLNLDEAAFKALQGVKVWIVDCLAYEVKPTHSHLAKTLAWIERVNPEKAYLTHMNHTLDYEEVKKRLPSNVEPSYDGLVIEV</sequence>
<dbReference type="Gene3D" id="3.60.15.10">
    <property type="entry name" value="Ribonuclease Z/Hydroxyacylglutathione hydrolase-like"/>
    <property type="match status" value="1"/>
</dbReference>
<dbReference type="SMART" id="SM00849">
    <property type="entry name" value="Lactamase_B"/>
    <property type="match status" value="1"/>
</dbReference>
<gene>
    <name evidence="2" type="ORF">Bealeia1_00642</name>
</gene>
<dbReference type="EMBL" id="CP133270">
    <property type="protein sequence ID" value="WVX66464.1"/>
    <property type="molecule type" value="Genomic_DNA"/>
</dbReference>
<dbReference type="RefSeq" id="WP_331255329.1">
    <property type="nucleotide sequence ID" value="NZ_CP133270.1"/>
</dbReference>
<organism evidence="2 3">
    <name type="scientific">Candidatus Bealeia paramacronuclearis</name>
    <dbReference type="NCBI Taxonomy" id="1921001"/>
    <lineage>
        <taxon>Bacteria</taxon>
        <taxon>Pseudomonadati</taxon>
        <taxon>Pseudomonadota</taxon>
        <taxon>Alphaproteobacteria</taxon>
        <taxon>Holosporales</taxon>
        <taxon>Holosporaceae</taxon>
        <taxon>Candidatus Bealeia</taxon>
    </lineage>
</organism>
<dbReference type="Pfam" id="PF12706">
    <property type="entry name" value="Lactamase_B_2"/>
    <property type="match status" value="1"/>
</dbReference>
<keyword evidence="3" id="KW-1185">Reference proteome</keyword>
<proteinExistence type="predicted"/>
<evidence type="ECO:0000313" key="2">
    <source>
        <dbReference type="EMBL" id="WVX66464.1"/>
    </source>
</evidence>
<accession>A0ABZ2C6A4</accession>
<dbReference type="InterPro" id="IPR036866">
    <property type="entry name" value="RibonucZ/Hydroxyglut_hydro"/>
</dbReference>
<name>A0ABZ2C6A4_9PROT</name>
<evidence type="ECO:0000313" key="3">
    <source>
        <dbReference type="Proteomes" id="UP001330434"/>
    </source>
</evidence>
<protein>
    <submittedName>
        <fullName evidence="2">Phosphoribosyl 1,2-cyclic phosphodiesterase</fullName>
    </submittedName>
</protein>
<evidence type="ECO:0000259" key="1">
    <source>
        <dbReference type="SMART" id="SM00849"/>
    </source>
</evidence>
<dbReference type="SUPFAM" id="SSF56281">
    <property type="entry name" value="Metallo-hydrolase/oxidoreductase"/>
    <property type="match status" value="1"/>
</dbReference>
<dbReference type="Proteomes" id="UP001330434">
    <property type="component" value="Chromosome"/>
</dbReference>